<feature type="domain" description="Separase-like TPR repeats region" evidence="2">
    <location>
        <begin position="93"/>
        <end position="160"/>
    </location>
</feature>
<evidence type="ECO:0000259" key="2">
    <source>
        <dbReference type="Pfam" id="PF25110"/>
    </source>
</evidence>
<proteinExistence type="predicted"/>
<evidence type="ECO:0000256" key="1">
    <source>
        <dbReference type="SAM" id="MobiDB-lite"/>
    </source>
</evidence>
<dbReference type="AlphaFoldDB" id="A0AA38BZ86"/>
<gene>
    <name evidence="3" type="ORF">KI387_034939</name>
</gene>
<organism evidence="3 4">
    <name type="scientific">Taxus chinensis</name>
    <name type="common">Chinese yew</name>
    <name type="synonym">Taxus wallichiana var. chinensis</name>
    <dbReference type="NCBI Taxonomy" id="29808"/>
    <lineage>
        <taxon>Eukaryota</taxon>
        <taxon>Viridiplantae</taxon>
        <taxon>Streptophyta</taxon>
        <taxon>Embryophyta</taxon>
        <taxon>Tracheophyta</taxon>
        <taxon>Spermatophyta</taxon>
        <taxon>Pinopsida</taxon>
        <taxon>Pinidae</taxon>
        <taxon>Conifers II</taxon>
        <taxon>Cupressales</taxon>
        <taxon>Taxaceae</taxon>
        <taxon>Taxus</taxon>
    </lineage>
</organism>
<protein>
    <recommendedName>
        <fullName evidence="2">Separase-like TPR repeats region domain-containing protein</fullName>
    </recommendedName>
</protein>
<feature type="region of interest" description="Disordered" evidence="1">
    <location>
        <begin position="64"/>
        <end position="97"/>
    </location>
</feature>
<evidence type="ECO:0000313" key="3">
    <source>
        <dbReference type="EMBL" id="KAH9290822.1"/>
    </source>
</evidence>
<dbReference type="InterPro" id="IPR056933">
    <property type="entry name" value="TPR_ESP1"/>
</dbReference>
<evidence type="ECO:0000313" key="4">
    <source>
        <dbReference type="Proteomes" id="UP000824469"/>
    </source>
</evidence>
<comment type="caution">
    <text evidence="3">The sequence shown here is derived from an EMBL/GenBank/DDBJ whole genome shotgun (WGS) entry which is preliminary data.</text>
</comment>
<name>A0AA38BZ86_TAXCH</name>
<feature type="compositionally biased region" description="Basic and acidic residues" evidence="1">
    <location>
        <begin position="74"/>
        <end position="97"/>
    </location>
</feature>
<sequence>MDAEADAIIYKAEGSDVAGLYSEVRSYLQPLHGLLGFESKDNKLTTTAQIHGLAKRRKKGKKRVAVSARKGTARKKEVGASSVRKKDAASSVRKIKESENDKDGVNLYGEQAGGADSGLVGLVLGLVTDLVICTGESKLREAKEYRKVLVLIDQLAPWQR</sequence>
<dbReference type="Proteomes" id="UP000824469">
    <property type="component" value="Unassembled WGS sequence"/>
</dbReference>
<dbReference type="Pfam" id="PF25110">
    <property type="entry name" value="TPR_ESP1"/>
    <property type="match status" value="1"/>
</dbReference>
<accession>A0AA38BZ86</accession>
<dbReference type="EMBL" id="JAHRHJ020003813">
    <property type="protein sequence ID" value="KAH9290822.1"/>
    <property type="molecule type" value="Genomic_DNA"/>
</dbReference>
<keyword evidence="4" id="KW-1185">Reference proteome</keyword>
<reference evidence="3 4" key="1">
    <citation type="journal article" date="2021" name="Nat. Plants">
        <title>The Taxus genome provides insights into paclitaxel biosynthesis.</title>
        <authorList>
            <person name="Xiong X."/>
            <person name="Gou J."/>
            <person name="Liao Q."/>
            <person name="Li Y."/>
            <person name="Zhou Q."/>
            <person name="Bi G."/>
            <person name="Li C."/>
            <person name="Du R."/>
            <person name="Wang X."/>
            <person name="Sun T."/>
            <person name="Guo L."/>
            <person name="Liang H."/>
            <person name="Lu P."/>
            <person name="Wu Y."/>
            <person name="Zhang Z."/>
            <person name="Ro D.K."/>
            <person name="Shang Y."/>
            <person name="Huang S."/>
            <person name="Yan J."/>
        </authorList>
    </citation>
    <scope>NUCLEOTIDE SEQUENCE [LARGE SCALE GENOMIC DNA]</scope>
    <source>
        <strain evidence="3">Ta-2019</strain>
    </source>
</reference>